<dbReference type="GO" id="GO:0008270">
    <property type="term" value="F:zinc ion binding"/>
    <property type="evidence" value="ECO:0007669"/>
    <property type="project" value="UniProtKB-KW"/>
</dbReference>
<evidence type="ECO:0000256" key="1">
    <source>
        <dbReference type="PROSITE-ProRule" id="PRU00042"/>
    </source>
</evidence>
<dbReference type="EMBL" id="GECZ01007178">
    <property type="protein sequence ID" value="JAS62591.1"/>
    <property type="molecule type" value="Transcribed_RNA"/>
</dbReference>
<accession>A0A1B6GJJ9</accession>
<keyword evidence="1" id="KW-0479">Metal-binding</keyword>
<evidence type="ECO:0000259" key="2">
    <source>
        <dbReference type="PROSITE" id="PS50157"/>
    </source>
</evidence>
<sequence length="217" mass="24849">AHRDSQDNKNIKTSNITVKNQNVPLKIRRHTSKRKALKKLHQEECSCGSKFASLLTFKRHKNFYCRNIYTSCNVKCPKCNSGFSSVKNMKIHSYYCRGFTYEGKNRQRSNLFRCEVCKTDFNTEANMIRHQDDYCRLTYHLAPKKQNIAPVGINGKLHPLSVDSEKAILKPILVEPMNVVARKEVEVIRNNVVDSVECKTADSVECKTADSVECKTA</sequence>
<reference evidence="3" key="1">
    <citation type="submission" date="2015-11" db="EMBL/GenBank/DDBJ databases">
        <title>De novo transcriptome assembly of four potential Pierce s Disease insect vectors from Arizona vineyards.</title>
        <authorList>
            <person name="Tassone E.E."/>
        </authorList>
    </citation>
    <scope>NUCLEOTIDE SEQUENCE</scope>
</reference>
<dbReference type="Pfam" id="PF12874">
    <property type="entry name" value="zf-met"/>
    <property type="match status" value="1"/>
</dbReference>
<proteinExistence type="predicted"/>
<dbReference type="Gene3D" id="3.30.160.60">
    <property type="entry name" value="Classic Zinc Finger"/>
    <property type="match status" value="1"/>
</dbReference>
<name>A0A1B6GJJ9_9HEMI</name>
<keyword evidence="1" id="KW-0863">Zinc-finger</keyword>
<dbReference type="AlphaFoldDB" id="A0A1B6GJJ9"/>
<dbReference type="PROSITE" id="PS50157">
    <property type="entry name" value="ZINC_FINGER_C2H2_2"/>
    <property type="match status" value="1"/>
</dbReference>
<protein>
    <recommendedName>
        <fullName evidence="2">C2H2-type domain-containing protein</fullName>
    </recommendedName>
</protein>
<dbReference type="InterPro" id="IPR013087">
    <property type="entry name" value="Znf_C2H2_type"/>
</dbReference>
<feature type="non-terminal residue" evidence="3">
    <location>
        <position position="1"/>
    </location>
</feature>
<evidence type="ECO:0000313" key="3">
    <source>
        <dbReference type="EMBL" id="JAS62591.1"/>
    </source>
</evidence>
<gene>
    <name evidence="3" type="ORF">g.199</name>
</gene>
<organism evidence="3">
    <name type="scientific">Cuerna arida</name>
    <dbReference type="NCBI Taxonomy" id="1464854"/>
    <lineage>
        <taxon>Eukaryota</taxon>
        <taxon>Metazoa</taxon>
        <taxon>Ecdysozoa</taxon>
        <taxon>Arthropoda</taxon>
        <taxon>Hexapoda</taxon>
        <taxon>Insecta</taxon>
        <taxon>Pterygota</taxon>
        <taxon>Neoptera</taxon>
        <taxon>Paraneoptera</taxon>
        <taxon>Hemiptera</taxon>
        <taxon>Auchenorrhyncha</taxon>
        <taxon>Membracoidea</taxon>
        <taxon>Cicadellidae</taxon>
        <taxon>Cicadellinae</taxon>
        <taxon>Proconiini</taxon>
        <taxon>Cuerna</taxon>
    </lineage>
</organism>
<feature type="non-terminal residue" evidence="3">
    <location>
        <position position="217"/>
    </location>
</feature>
<feature type="domain" description="C2H2-type" evidence="2">
    <location>
        <begin position="112"/>
        <end position="145"/>
    </location>
</feature>
<keyword evidence="1" id="KW-0862">Zinc</keyword>